<proteinExistence type="predicted"/>
<feature type="domain" description="AMP-binding enzyme C-terminal" evidence="2">
    <location>
        <begin position="434"/>
        <end position="508"/>
    </location>
</feature>
<sequence length="517" mass="54656">MTGHTVAPQAQTRRQEPTPAQILDDRARTAPTAPAYVDGEARFSFGQAASRARVLAGWLSARGVGSGDRILLMAKNGEFSATTVFAASHLGAAVVMANWRLSPAEIAYVFDDSTPVAVLYESVFEEALSQVTQIRGEFSGPLLRHGLGAADVAEYDSVQEAEAAGESTATGDANATAVVMYTSGTTGRPKGAELTGANLFWSAHGMSSSIEWEAAHRFLLAAPMFHIGGLAPLFANVLRGSTTVFVADFDPVAVWELIGTERITTMMTVPVMLAAMAQVAAAKTVDTSSLVNVTCGGSAVPTSLIDTFAHWGVEVQVVYGMTEFSGGLTYYLPSTMPSHRGSQGRPVFYSDIAVIDPDTEHRLPAGEVGEIVGDGPQRFAGYLGNAQATRDALTADGWYRTGDVGFIDDAGILTVVDRIKDMIISGGENIYPAEIEAVLLSHPAVVDAAVVGLADEKWGEVPVAFVVADPAVVDAAQLLALTGGRLARYKQPKQVEFVDTLPRNAVGKIQKGQLREH</sequence>
<dbReference type="PANTHER" id="PTHR24096:SF267">
    <property type="entry name" value="MALONATE--COA LIGASE ACSF3, MITOCHONDRIAL"/>
    <property type="match status" value="1"/>
</dbReference>
<dbReference type="GO" id="GO:0016874">
    <property type="term" value="F:ligase activity"/>
    <property type="evidence" value="ECO:0007669"/>
    <property type="project" value="UniProtKB-KW"/>
</dbReference>
<protein>
    <submittedName>
        <fullName evidence="3">Long-chain-fatty-acid--CoA ligase FadD13</fullName>
    </submittedName>
</protein>
<dbReference type="InterPro" id="IPR020845">
    <property type="entry name" value="AMP-binding_CS"/>
</dbReference>
<dbReference type="SUPFAM" id="SSF56801">
    <property type="entry name" value="Acetyl-CoA synthetase-like"/>
    <property type="match status" value="1"/>
</dbReference>
<keyword evidence="4" id="KW-1185">Reference proteome</keyword>
<keyword evidence="3" id="KW-0436">Ligase</keyword>
<dbReference type="Proteomes" id="UP001501035">
    <property type="component" value="Unassembled WGS sequence"/>
</dbReference>
<dbReference type="Gene3D" id="3.40.50.12780">
    <property type="entry name" value="N-terminal domain of ligase-like"/>
    <property type="match status" value="1"/>
</dbReference>
<organism evidence="3 4">
    <name type="scientific">Gordonia defluvii</name>
    <dbReference type="NCBI Taxonomy" id="283718"/>
    <lineage>
        <taxon>Bacteria</taxon>
        <taxon>Bacillati</taxon>
        <taxon>Actinomycetota</taxon>
        <taxon>Actinomycetes</taxon>
        <taxon>Mycobacteriales</taxon>
        <taxon>Gordoniaceae</taxon>
        <taxon>Gordonia</taxon>
    </lineage>
</organism>
<evidence type="ECO:0000259" key="1">
    <source>
        <dbReference type="Pfam" id="PF00501"/>
    </source>
</evidence>
<dbReference type="InterPro" id="IPR042099">
    <property type="entry name" value="ANL_N_sf"/>
</dbReference>
<dbReference type="EMBL" id="BAAAVS010000019">
    <property type="protein sequence ID" value="GAA3032776.1"/>
    <property type="molecule type" value="Genomic_DNA"/>
</dbReference>
<evidence type="ECO:0000313" key="4">
    <source>
        <dbReference type="Proteomes" id="UP001501035"/>
    </source>
</evidence>
<feature type="domain" description="AMP-dependent synthetase/ligase" evidence="1">
    <location>
        <begin position="24"/>
        <end position="383"/>
    </location>
</feature>
<dbReference type="Pfam" id="PF00501">
    <property type="entry name" value="AMP-binding"/>
    <property type="match status" value="1"/>
</dbReference>
<gene>
    <name evidence="3" type="primary">fadD13</name>
    <name evidence="3" type="ORF">GCM10010528_12430</name>
</gene>
<dbReference type="InterPro" id="IPR000873">
    <property type="entry name" value="AMP-dep_synth/lig_dom"/>
</dbReference>
<dbReference type="InterPro" id="IPR025110">
    <property type="entry name" value="AMP-bd_C"/>
</dbReference>
<dbReference type="RefSeq" id="WP_290703403.1">
    <property type="nucleotide sequence ID" value="NZ_BAAAVS010000019.1"/>
</dbReference>
<name>A0ABP6LA47_9ACTN</name>
<accession>A0ABP6LA47</accession>
<dbReference type="Pfam" id="PF13193">
    <property type="entry name" value="AMP-binding_C"/>
    <property type="match status" value="1"/>
</dbReference>
<evidence type="ECO:0000259" key="2">
    <source>
        <dbReference type="Pfam" id="PF13193"/>
    </source>
</evidence>
<dbReference type="PANTHER" id="PTHR24096">
    <property type="entry name" value="LONG-CHAIN-FATTY-ACID--COA LIGASE"/>
    <property type="match status" value="1"/>
</dbReference>
<dbReference type="Gene3D" id="3.30.300.30">
    <property type="match status" value="1"/>
</dbReference>
<dbReference type="PROSITE" id="PS00455">
    <property type="entry name" value="AMP_BINDING"/>
    <property type="match status" value="1"/>
</dbReference>
<evidence type="ECO:0000313" key="3">
    <source>
        <dbReference type="EMBL" id="GAA3032776.1"/>
    </source>
</evidence>
<comment type="caution">
    <text evidence="3">The sequence shown here is derived from an EMBL/GenBank/DDBJ whole genome shotgun (WGS) entry which is preliminary data.</text>
</comment>
<reference evidence="4" key="1">
    <citation type="journal article" date="2019" name="Int. J. Syst. Evol. Microbiol.">
        <title>The Global Catalogue of Microorganisms (GCM) 10K type strain sequencing project: providing services to taxonomists for standard genome sequencing and annotation.</title>
        <authorList>
            <consortium name="The Broad Institute Genomics Platform"/>
            <consortium name="The Broad Institute Genome Sequencing Center for Infectious Disease"/>
            <person name="Wu L."/>
            <person name="Ma J."/>
        </authorList>
    </citation>
    <scope>NUCLEOTIDE SEQUENCE [LARGE SCALE GENOMIC DNA]</scope>
    <source>
        <strain evidence="4">JCM 14234</strain>
    </source>
</reference>
<dbReference type="InterPro" id="IPR045851">
    <property type="entry name" value="AMP-bd_C_sf"/>
</dbReference>